<dbReference type="RefSeq" id="WP_345532337.1">
    <property type="nucleotide sequence ID" value="NZ_BAABLD010000008.1"/>
</dbReference>
<evidence type="ECO:0000313" key="2">
    <source>
        <dbReference type="Proteomes" id="UP001500547"/>
    </source>
</evidence>
<gene>
    <name evidence="1" type="ORF">GCM10025770_15660</name>
</gene>
<comment type="caution">
    <text evidence="1">The sequence shown here is derived from an EMBL/GenBank/DDBJ whole genome shotgun (WGS) entry which is preliminary data.</text>
</comment>
<organism evidence="1 2">
    <name type="scientific">Viridibacterium curvum</name>
    <dbReference type="NCBI Taxonomy" id="1101404"/>
    <lineage>
        <taxon>Bacteria</taxon>
        <taxon>Pseudomonadati</taxon>
        <taxon>Pseudomonadota</taxon>
        <taxon>Betaproteobacteria</taxon>
        <taxon>Rhodocyclales</taxon>
        <taxon>Rhodocyclaceae</taxon>
        <taxon>Viridibacterium</taxon>
    </lineage>
</organism>
<dbReference type="Proteomes" id="UP001500547">
    <property type="component" value="Unassembled WGS sequence"/>
</dbReference>
<proteinExistence type="predicted"/>
<reference evidence="2" key="1">
    <citation type="journal article" date="2019" name="Int. J. Syst. Evol. Microbiol.">
        <title>The Global Catalogue of Microorganisms (GCM) 10K type strain sequencing project: providing services to taxonomists for standard genome sequencing and annotation.</title>
        <authorList>
            <consortium name="The Broad Institute Genomics Platform"/>
            <consortium name="The Broad Institute Genome Sequencing Center for Infectious Disease"/>
            <person name="Wu L."/>
            <person name="Ma J."/>
        </authorList>
    </citation>
    <scope>NUCLEOTIDE SEQUENCE [LARGE SCALE GENOMIC DNA]</scope>
    <source>
        <strain evidence="2">JCM 18715</strain>
    </source>
</reference>
<evidence type="ECO:0000313" key="1">
    <source>
        <dbReference type="EMBL" id="GAA5163470.1"/>
    </source>
</evidence>
<name>A0ABP9QKH2_9RHOO</name>
<keyword evidence="1" id="KW-0413">Isomerase</keyword>
<protein>
    <submittedName>
        <fullName evidence="1">Fatty acid cis/trans isomerase</fullName>
    </submittedName>
</protein>
<dbReference type="InterPro" id="IPR010706">
    <property type="entry name" value="Fatty_acid_cis-trans_isomerase"/>
</dbReference>
<accession>A0ABP9QKH2</accession>
<dbReference type="EMBL" id="BAABLD010000008">
    <property type="protein sequence ID" value="GAA5163470.1"/>
    <property type="molecule type" value="Genomic_DNA"/>
</dbReference>
<sequence length="791" mass="89354">MRRWWLVLMLLLAGCAAGLVREDLQALFGPSDPKRFDTPTPVTGDLLYHRDVQPILDQRCVVCHACNDAPCQLKLSSWDGVVRGASKEPVYNGARLLEAVPSRLYIDAQKPSEWRSKGFFPVLNEHRGAPAAELQVATLARMLDMKGRHPLVPDAPVPDSLDLSLGREQVCPAPEEVKSYEQKNPLWGMPFGLPAMSSAEEYTLRRWLAQGAPYEGAPVLPAETLQKVAKWENYFNGDSLREQLVSRYMYEHLFLAHLYFDDELAVSGPADKPRRFFRMVRSTTPPGQPVQEIATRRPFDDPGVKRPWYRLVPVIESISNKSHMPYALGEARMKRWNELFYGSGVYRVESLPPYTPETASNPFQTFHELPLKARYQFMLDEAQFTIMGFIKGPVCRGQTALNVINDHFWVFFFSPEHFGEDEVGFLKRESRNLGLPAAQGSDSLVITPWLKYAYNERLYLLGKSAYLDKVYAPPAPGPNLSQLWDGDGRNPNASLTVYRHFDSATVLKGTVGEKPKTAWVFGYPLLERVHYLLVAGYDVYGNVGHQVNTRLYMDFMRMEGEFNFLTFLPKASRAAARDDWYRGADNDIKDLVYGKYARFDAETAVPFKGGERPEQELMGMLARKLQAVSPTDQALSGVTDLNLRRELETLGRVQGSALSWMPESAFLRVERNGQPVESVSLLRNTGRANPTRLLREEKALLPAENSLDVLRGYVGAYPNAFFRVEAADLPVFRAAVAGLRSEADYQALVTRFGVRRTSNGFWAFADTVHADALRRDPIDGGLFDFNRLENR</sequence>
<dbReference type="PROSITE" id="PS51257">
    <property type="entry name" value="PROKAR_LIPOPROTEIN"/>
    <property type="match status" value="1"/>
</dbReference>
<dbReference type="Pfam" id="PF06934">
    <property type="entry name" value="CTI"/>
    <property type="match status" value="1"/>
</dbReference>
<dbReference type="GO" id="GO:0016853">
    <property type="term" value="F:isomerase activity"/>
    <property type="evidence" value="ECO:0007669"/>
    <property type="project" value="UniProtKB-KW"/>
</dbReference>
<keyword evidence="2" id="KW-1185">Reference proteome</keyword>